<accession>A0A426XGE4</accession>
<organism evidence="2 3">
    <name type="scientific">Ensete ventricosum</name>
    <name type="common">Abyssinian banana</name>
    <name type="synonym">Musa ensete</name>
    <dbReference type="NCBI Taxonomy" id="4639"/>
    <lineage>
        <taxon>Eukaryota</taxon>
        <taxon>Viridiplantae</taxon>
        <taxon>Streptophyta</taxon>
        <taxon>Embryophyta</taxon>
        <taxon>Tracheophyta</taxon>
        <taxon>Spermatophyta</taxon>
        <taxon>Magnoliopsida</taxon>
        <taxon>Liliopsida</taxon>
        <taxon>Zingiberales</taxon>
        <taxon>Musaceae</taxon>
        <taxon>Ensete</taxon>
    </lineage>
</organism>
<protein>
    <submittedName>
        <fullName evidence="2">Uncharacterized protein</fullName>
    </submittedName>
</protein>
<dbReference type="Proteomes" id="UP000287651">
    <property type="component" value="Unassembled WGS sequence"/>
</dbReference>
<name>A0A426XGE4_ENSVE</name>
<evidence type="ECO:0000256" key="1">
    <source>
        <dbReference type="SAM" id="MobiDB-lite"/>
    </source>
</evidence>
<proteinExistence type="predicted"/>
<reference evidence="2 3" key="1">
    <citation type="journal article" date="2014" name="Agronomy (Basel)">
        <title>A Draft Genome Sequence for Ensete ventricosum, the Drought-Tolerant Tree Against Hunger.</title>
        <authorList>
            <person name="Harrison J."/>
            <person name="Moore K.A."/>
            <person name="Paszkiewicz K."/>
            <person name="Jones T."/>
            <person name="Grant M."/>
            <person name="Ambacheew D."/>
            <person name="Muzemil S."/>
            <person name="Studholme D.J."/>
        </authorList>
    </citation>
    <scope>NUCLEOTIDE SEQUENCE [LARGE SCALE GENOMIC DNA]</scope>
</reference>
<feature type="region of interest" description="Disordered" evidence="1">
    <location>
        <begin position="17"/>
        <end position="43"/>
    </location>
</feature>
<gene>
    <name evidence="2" type="ORF">B296_00053672</name>
</gene>
<feature type="region of interest" description="Disordered" evidence="1">
    <location>
        <begin position="151"/>
        <end position="183"/>
    </location>
</feature>
<sequence length="183" mass="20068">MGLPECHSCQHVRPGSGTCGRRLEPGSRGNPAGLTGDTPRPRYPVTPPFARARLLRPSIARHVTLLLVHPAPAFGDSRFVRCAYCMDWLMKLYPSVQPHPTQEPDYVLPLGDRDRARSSVNDDRSMGAHHANTYNARVSHESLAAVVIRSRTCSGQKHKRRSTHDASSASPTRAKALSVGSTR</sequence>
<dbReference type="AlphaFoldDB" id="A0A426XGE4"/>
<comment type="caution">
    <text evidence="2">The sequence shown here is derived from an EMBL/GenBank/DDBJ whole genome shotgun (WGS) entry which is preliminary data.</text>
</comment>
<evidence type="ECO:0000313" key="3">
    <source>
        <dbReference type="Proteomes" id="UP000287651"/>
    </source>
</evidence>
<dbReference type="EMBL" id="AMZH03021080">
    <property type="protein sequence ID" value="RRT38567.1"/>
    <property type="molecule type" value="Genomic_DNA"/>
</dbReference>
<evidence type="ECO:0000313" key="2">
    <source>
        <dbReference type="EMBL" id="RRT38567.1"/>
    </source>
</evidence>